<reference evidence="3 4" key="1">
    <citation type="submission" date="2019-02" db="EMBL/GenBank/DDBJ databases">
        <title>Sequencing the genomes of 1000 actinobacteria strains.</title>
        <authorList>
            <person name="Klenk H.-P."/>
        </authorList>
    </citation>
    <scope>NUCLEOTIDE SEQUENCE [LARGE SCALE GENOMIC DNA]</scope>
    <source>
        <strain evidence="3 4">DSM 45888</strain>
    </source>
</reference>
<evidence type="ECO:0000256" key="1">
    <source>
        <dbReference type="SAM" id="SignalP"/>
    </source>
</evidence>
<dbReference type="EMBL" id="SHKK01000001">
    <property type="protein sequence ID" value="RZT77067.1"/>
    <property type="molecule type" value="Genomic_DNA"/>
</dbReference>
<organism evidence="3 4">
    <name type="scientific">Micromonospora violae</name>
    <dbReference type="NCBI Taxonomy" id="1278207"/>
    <lineage>
        <taxon>Bacteria</taxon>
        <taxon>Bacillati</taxon>
        <taxon>Actinomycetota</taxon>
        <taxon>Actinomycetes</taxon>
        <taxon>Micromonosporales</taxon>
        <taxon>Micromonosporaceae</taxon>
        <taxon>Micromonospora</taxon>
    </lineage>
</organism>
<protein>
    <submittedName>
        <fullName evidence="3">Outer membrane protein assembly factor BamB</fullName>
    </submittedName>
</protein>
<feature type="signal peptide" evidence="1">
    <location>
        <begin position="1"/>
        <end position="22"/>
    </location>
</feature>
<dbReference type="PANTHER" id="PTHR34512:SF30">
    <property type="entry name" value="OUTER MEMBRANE PROTEIN ASSEMBLY FACTOR BAMB"/>
    <property type="match status" value="1"/>
</dbReference>
<dbReference type="InterPro" id="IPR011047">
    <property type="entry name" value="Quinoprotein_ADH-like_sf"/>
</dbReference>
<dbReference type="InterPro" id="IPR002372">
    <property type="entry name" value="PQQ_rpt_dom"/>
</dbReference>
<dbReference type="SUPFAM" id="SSF50998">
    <property type="entry name" value="Quinoprotein alcohol dehydrogenase-like"/>
    <property type="match status" value="1"/>
</dbReference>
<dbReference type="InterPro" id="IPR018391">
    <property type="entry name" value="PQQ_b-propeller_rpt"/>
</dbReference>
<evidence type="ECO:0000313" key="3">
    <source>
        <dbReference type="EMBL" id="RZT77067.1"/>
    </source>
</evidence>
<comment type="caution">
    <text evidence="3">The sequence shown here is derived from an EMBL/GenBank/DDBJ whole genome shotgun (WGS) entry which is preliminary data.</text>
</comment>
<dbReference type="Gene3D" id="2.40.10.480">
    <property type="match status" value="1"/>
</dbReference>
<dbReference type="Gene3D" id="2.130.10.10">
    <property type="entry name" value="YVTN repeat-like/Quinoprotein amine dehydrogenase"/>
    <property type="match status" value="1"/>
</dbReference>
<name>A0A4Q7U813_9ACTN</name>
<feature type="chain" id="PRO_5039003537" evidence="1">
    <location>
        <begin position="23"/>
        <end position="386"/>
    </location>
</feature>
<dbReference type="InterPro" id="IPR015943">
    <property type="entry name" value="WD40/YVTN_repeat-like_dom_sf"/>
</dbReference>
<accession>A0A4Q7U813</accession>
<feature type="domain" description="Pyrrolo-quinoline quinone repeat" evidence="2">
    <location>
        <begin position="265"/>
        <end position="353"/>
    </location>
</feature>
<dbReference type="Proteomes" id="UP000293781">
    <property type="component" value="Unassembled WGS sequence"/>
</dbReference>
<dbReference type="AlphaFoldDB" id="A0A4Q7U813"/>
<dbReference type="PANTHER" id="PTHR34512">
    <property type="entry name" value="CELL SURFACE PROTEIN"/>
    <property type="match status" value="1"/>
</dbReference>
<feature type="domain" description="Pyrrolo-quinoline quinone repeat" evidence="2">
    <location>
        <begin position="91"/>
        <end position="238"/>
    </location>
</feature>
<keyword evidence="1" id="KW-0732">Signal</keyword>
<proteinExistence type="predicted"/>
<evidence type="ECO:0000313" key="4">
    <source>
        <dbReference type="Proteomes" id="UP000293781"/>
    </source>
</evidence>
<dbReference type="RefSeq" id="WP_165435690.1">
    <property type="nucleotide sequence ID" value="NZ_SHKK01000001.1"/>
</dbReference>
<dbReference type="Pfam" id="PF13360">
    <property type="entry name" value="PQQ_2"/>
    <property type="match status" value="2"/>
</dbReference>
<evidence type="ECO:0000259" key="2">
    <source>
        <dbReference type="Pfam" id="PF13360"/>
    </source>
</evidence>
<gene>
    <name evidence="3" type="ORF">EV382_0200</name>
</gene>
<keyword evidence="4" id="KW-1185">Reference proteome</keyword>
<dbReference type="SMART" id="SM00564">
    <property type="entry name" value="PQQ"/>
    <property type="match status" value="5"/>
</dbReference>
<sequence>MRRSVKVLTAAAVLAATVAVPAAPAAAGGTGWWSMSGYLVSNSAFNPNETAVTVPTVPNLKLKHTGSPARTGQRAPVVADGLVYAVDNLGVTATDEVTGAQKWRFDLEPTEFGFSTELVHTAGQLVFAASVRGMPGSDHSQIFVIDAATGTLVRDFRDEGVALQILVDRGVVVVSGFGRYSSDTRAYRIADGQLLWEHDVVMDQPVSANGRVLLSGYAGNGGPLTSTVVNISNGEPLNTTTYRDYRPLATDETGSKIYVGWGHSLQVLDPATGNLSWLASDLNPTFTVVTPTRLYVTSAGGTVFALNRSTGAIIWSKQVTGSEHQRAIIAGGVLYVTAKDNRVYALNPVDGATLNAPAFTGATDQLVVTYGRVYATDGTKLTVYGL</sequence>